<dbReference type="RefSeq" id="WP_202885502.1">
    <property type="nucleotide sequence ID" value="NZ_BAAAGT010000003.1"/>
</dbReference>
<reference evidence="4 5" key="1">
    <citation type="submission" date="2020-08" db="EMBL/GenBank/DDBJ databases">
        <title>Sequencing the genomes of 1000 actinobacteria strains.</title>
        <authorList>
            <person name="Klenk H.-P."/>
        </authorList>
    </citation>
    <scope>NUCLEOTIDE SEQUENCE [LARGE SCALE GENOMIC DNA]</scope>
    <source>
        <strain evidence="4 5">DSM 15626</strain>
    </source>
</reference>
<comment type="caution">
    <text evidence="4">The sequence shown here is derived from an EMBL/GenBank/DDBJ whole genome shotgun (WGS) entry which is preliminary data.</text>
</comment>
<dbReference type="PANTHER" id="PTHR30055">
    <property type="entry name" value="HTH-TYPE TRANSCRIPTIONAL REGULATOR RUTR"/>
    <property type="match status" value="1"/>
</dbReference>
<dbReference type="PROSITE" id="PS50977">
    <property type="entry name" value="HTH_TETR_2"/>
    <property type="match status" value="1"/>
</dbReference>
<dbReference type="AlphaFoldDB" id="A0A841S6D4"/>
<gene>
    <name evidence="4" type="ORF">HNR71_003355</name>
</gene>
<dbReference type="EMBL" id="JACHKF010000001">
    <property type="protein sequence ID" value="MBB6567718.1"/>
    <property type="molecule type" value="Genomic_DNA"/>
</dbReference>
<dbReference type="InterPro" id="IPR050109">
    <property type="entry name" value="HTH-type_TetR-like_transc_reg"/>
</dbReference>
<dbReference type="GO" id="GO:0003700">
    <property type="term" value="F:DNA-binding transcription factor activity"/>
    <property type="evidence" value="ECO:0007669"/>
    <property type="project" value="TreeGrafter"/>
</dbReference>
<proteinExistence type="predicted"/>
<feature type="DNA-binding region" description="H-T-H motif" evidence="2">
    <location>
        <begin position="43"/>
        <end position="62"/>
    </location>
</feature>
<dbReference type="Gene3D" id="1.10.357.10">
    <property type="entry name" value="Tetracycline Repressor, domain 2"/>
    <property type="match status" value="1"/>
</dbReference>
<evidence type="ECO:0000256" key="2">
    <source>
        <dbReference type="PROSITE-ProRule" id="PRU00335"/>
    </source>
</evidence>
<dbReference type="InterPro" id="IPR009057">
    <property type="entry name" value="Homeodomain-like_sf"/>
</dbReference>
<organism evidence="4 5">
    <name type="scientific">Kribbella sandramycini</name>
    <dbReference type="NCBI Taxonomy" id="60450"/>
    <lineage>
        <taxon>Bacteria</taxon>
        <taxon>Bacillati</taxon>
        <taxon>Actinomycetota</taxon>
        <taxon>Actinomycetes</taxon>
        <taxon>Propionibacteriales</taxon>
        <taxon>Kribbellaceae</taxon>
        <taxon>Kribbella</taxon>
    </lineage>
</organism>
<name>A0A841S6D4_9ACTN</name>
<dbReference type="GO" id="GO:0000976">
    <property type="term" value="F:transcription cis-regulatory region binding"/>
    <property type="evidence" value="ECO:0007669"/>
    <property type="project" value="TreeGrafter"/>
</dbReference>
<keyword evidence="1 2" id="KW-0238">DNA-binding</keyword>
<protein>
    <submittedName>
        <fullName evidence="4">AcrR family transcriptional regulator</fullName>
    </submittedName>
</protein>
<evidence type="ECO:0000259" key="3">
    <source>
        <dbReference type="PROSITE" id="PS50977"/>
    </source>
</evidence>
<dbReference type="Proteomes" id="UP000553957">
    <property type="component" value="Unassembled WGS sequence"/>
</dbReference>
<sequence length="196" mass="21644">MSPELAQESLDLAKLPKGQRERRRRIVDAAVRALSGQDYHAVQIKDIAEDAGVALGTLYRYFSSKDHLYAAAVAEWGRSLENRAAEWPSPGLDRLRRKCALTLEEFRSFPELHRVYQALSTSTEASVRALAAATADAGHRWLAEDLDFDGTEAAHDHSRIIWGVIAVAVQEDVDDGDRILDRCLRMIEATTGSGAA</sequence>
<dbReference type="InterPro" id="IPR001647">
    <property type="entry name" value="HTH_TetR"/>
</dbReference>
<dbReference type="SUPFAM" id="SSF46689">
    <property type="entry name" value="Homeodomain-like"/>
    <property type="match status" value="1"/>
</dbReference>
<evidence type="ECO:0000313" key="4">
    <source>
        <dbReference type="EMBL" id="MBB6567718.1"/>
    </source>
</evidence>
<dbReference type="PRINTS" id="PR00455">
    <property type="entry name" value="HTHTETR"/>
</dbReference>
<accession>A0A841S6D4</accession>
<dbReference type="PANTHER" id="PTHR30055:SF226">
    <property type="entry name" value="HTH-TYPE TRANSCRIPTIONAL REGULATOR PKSA"/>
    <property type="match status" value="1"/>
</dbReference>
<evidence type="ECO:0000256" key="1">
    <source>
        <dbReference type="ARBA" id="ARBA00023125"/>
    </source>
</evidence>
<evidence type="ECO:0000313" key="5">
    <source>
        <dbReference type="Proteomes" id="UP000553957"/>
    </source>
</evidence>
<dbReference type="Pfam" id="PF00440">
    <property type="entry name" value="TetR_N"/>
    <property type="match status" value="1"/>
</dbReference>
<feature type="domain" description="HTH tetR-type" evidence="3">
    <location>
        <begin position="20"/>
        <end position="80"/>
    </location>
</feature>